<evidence type="ECO:0000256" key="5">
    <source>
        <dbReference type="ARBA" id="ARBA00022519"/>
    </source>
</evidence>
<dbReference type="PANTHER" id="PTHR33446">
    <property type="entry name" value="PROTEIN TONB-RELATED"/>
    <property type="match status" value="1"/>
</dbReference>
<evidence type="ECO:0000256" key="3">
    <source>
        <dbReference type="ARBA" id="ARBA00022448"/>
    </source>
</evidence>
<dbReference type="EMBL" id="CP040896">
    <property type="protein sequence ID" value="QDA59730.1"/>
    <property type="molecule type" value="Genomic_DNA"/>
</dbReference>
<evidence type="ECO:0000256" key="2">
    <source>
        <dbReference type="ARBA" id="ARBA00006555"/>
    </source>
</evidence>
<proteinExistence type="inferred from homology"/>
<feature type="transmembrane region" description="Helical" evidence="10">
    <location>
        <begin position="36"/>
        <end position="57"/>
    </location>
</feature>
<sequence>MKTLNLLTASLDEIVFEGRNKAYGAFVLRRIYNRHLITAAFTAFALFLLLVSIPLVVQKLWPDPVVAPVIEILPPPITFIADPTHPKQPVVPSPTAKPIVVTPQASIATRVVKDDQVKNPVKDVQLPLANSTTPGDVTGLGDIPAGTGVGIGTGISDTGHAVAPPPTKPFIYAEVMPEFAGGADALQRYMQRNLRYPSQALSNSISGRVFVAFTVNADGSISDVEVVKGLGYGTEQEAARVVRNMPAWTPGRQNDVAVPVRYTMPITFRYE</sequence>
<dbReference type="PANTHER" id="PTHR33446:SF2">
    <property type="entry name" value="PROTEIN TONB"/>
    <property type="match status" value="1"/>
</dbReference>
<dbReference type="KEGG" id="hyj:FHG12_06255"/>
<evidence type="ECO:0000256" key="4">
    <source>
        <dbReference type="ARBA" id="ARBA00022475"/>
    </source>
</evidence>
<feature type="domain" description="TonB C-terminal" evidence="11">
    <location>
        <begin position="181"/>
        <end position="271"/>
    </location>
</feature>
<evidence type="ECO:0000313" key="13">
    <source>
        <dbReference type="Proteomes" id="UP000305398"/>
    </source>
</evidence>
<dbReference type="NCBIfam" id="TIGR01352">
    <property type="entry name" value="tonB_Cterm"/>
    <property type="match status" value="1"/>
</dbReference>
<dbReference type="PRINTS" id="PR01374">
    <property type="entry name" value="TONBPROTEIN"/>
</dbReference>
<evidence type="ECO:0000313" key="12">
    <source>
        <dbReference type="EMBL" id="QDA59730.1"/>
    </source>
</evidence>
<dbReference type="OrthoDB" id="1039448at2"/>
<evidence type="ECO:0000259" key="11">
    <source>
        <dbReference type="PROSITE" id="PS52015"/>
    </source>
</evidence>
<dbReference type="Gene3D" id="3.30.1150.10">
    <property type="match status" value="1"/>
</dbReference>
<gene>
    <name evidence="12" type="ORF">FHG12_06255</name>
</gene>
<dbReference type="GO" id="GO:0098797">
    <property type="term" value="C:plasma membrane protein complex"/>
    <property type="evidence" value="ECO:0007669"/>
    <property type="project" value="TreeGrafter"/>
</dbReference>
<dbReference type="AlphaFoldDB" id="A0A5B7ZXL2"/>
<dbReference type="GO" id="GO:0055085">
    <property type="term" value="P:transmembrane transport"/>
    <property type="evidence" value="ECO:0007669"/>
    <property type="project" value="InterPro"/>
</dbReference>
<dbReference type="PROSITE" id="PS52015">
    <property type="entry name" value="TONB_CTD"/>
    <property type="match status" value="1"/>
</dbReference>
<keyword evidence="7" id="KW-0653">Protein transport</keyword>
<dbReference type="InterPro" id="IPR037682">
    <property type="entry name" value="TonB_C"/>
</dbReference>
<dbReference type="GO" id="GO:0015891">
    <property type="term" value="P:siderophore transport"/>
    <property type="evidence" value="ECO:0007669"/>
    <property type="project" value="InterPro"/>
</dbReference>
<dbReference type="SUPFAM" id="SSF74653">
    <property type="entry name" value="TolA/TonB C-terminal domain"/>
    <property type="match status" value="1"/>
</dbReference>
<evidence type="ECO:0000256" key="1">
    <source>
        <dbReference type="ARBA" id="ARBA00004383"/>
    </source>
</evidence>
<dbReference type="GO" id="GO:0031992">
    <property type="term" value="F:energy transducer activity"/>
    <property type="evidence" value="ECO:0007669"/>
    <property type="project" value="InterPro"/>
</dbReference>
<evidence type="ECO:0000256" key="9">
    <source>
        <dbReference type="ARBA" id="ARBA00023136"/>
    </source>
</evidence>
<dbReference type="GO" id="GO:0030288">
    <property type="term" value="C:outer membrane-bounded periplasmic space"/>
    <property type="evidence" value="ECO:0007669"/>
    <property type="project" value="InterPro"/>
</dbReference>
<protein>
    <submittedName>
        <fullName evidence="12">Energy transducer TonB</fullName>
    </submittedName>
</protein>
<evidence type="ECO:0000256" key="10">
    <source>
        <dbReference type="SAM" id="Phobius"/>
    </source>
</evidence>
<dbReference type="RefSeq" id="WP_139514910.1">
    <property type="nucleotide sequence ID" value="NZ_CP040896.1"/>
</dbReference>
<evidence type="ECO:0000256" key="6">
    <source>
        <dbReference type="ARBA" id="ARBA00022692"/>
    </source>
</evidence>
<dbReference type="Proteomes" id="UP000305398">
    <property type="component" value="Chromosome"/>
</dbReference>
<keyword evidence="6 10" id="KW-0812">Transmembrane</keyword>
<accession>A0A5B7ZXL2</accession>
<keyword evidence="13" id="KW-1185">Reference proteome</keyword>
<reference evidence="12 13" key="1">
    <citation type="submission" date="2019-06" db="EMBL/GenBank/DDBJ databases">
        <authorList>
            <person name="Srinivasan S."/>
        </authorList>
    </citation>
    <scope>NUCLEOTIDE SEQUENCE [LARGE SCALE GENOMIC DNA]</scope>
    <source>
        <strain evidence="12 13">17J68-5</strain>
    </source>
</reference>
<dbReference type="GO" id="GO:0015031">
    <property type="term" value="P:protein transport"/>
    <property type="evidence" value="ECO:0007669"/>
    <property type="project" value="UniProtKB-KW"/>
</dbReference>
<keyword evidence="4" id="KW-1003">Cell membrane</keyword>
<keyword evidence="3" id="KW-0813">Transport</keyword>
<dbReference type="InterPro" id="IPR051045">
    <property type="entry name" value="TonB-dependent_transducer"/>
</dbReference>
<name>A0A5B7ZXL2_9BACT</name>
<keyword evidence="8 10" id="KW-1133">Transmembrane helix</keyword>
<comment type="similarity">
    <text evidence="2">Belongs to the TonB family.</text>
</comment>
<keyword evidence="9 10" id="KW-0472">Membrane</keyword>
<comment type="subcellular location">
    <subcellularLocation>
        <location evidence="1">Cell inner membrane</location>
        <topology evidence="1">Single-pass membrane protein</topology>
        <orientation evidence="1">Periplasmic side</orientation>
    </subcellularLocation>
</comment>
<dbReference type="InterPro" id="IPR006260">
    <property type="entry name" value="TonB/TolA_C"/>
</dbReference>
<dbReference type="InterPro" id="IPR003538">
    <property type="entry name" value="TonB"/>
</dbReference>
<evidence type="ECO:0000256" key="7">
    <source>
        <dbReference type="ARBA" id="ARBA00022927"/>
    </source>
</evidence>
<keyword evidence="5" id="KW-0997">Cell inner membrane</keyword>
<organism evidence="12 13">
    <name type="scientific">Hymenobacter jejuensis</name>
    <dbReference type="NCBI Taxonomy" id="2502781"/>
    <lineage>
        <taxon>Bacteria</taxon>
        <taxon>Pseudomonadati</taxon>
        <taxon>Bacteroidota</taxon>
        <taxon>Cytophagia</taxon>
        <taxon>Cytophagales</taxon>
        <taxon>Hymenobacteraceae</taxon>
        <taxon>Hymenobacter</taxon>
    </lineage>
</organism>
<dbReference type="Pfam" id="PF03544">
    <property type="entry name" value="TonB_C"/>
    <property type="match status" value="1"/>
</dbReference>
<evidence type="ECO:0000256" key="8">
    <source>
        <dbReference type="ARBA" id="ARBA00022989"/>
    </source>
</evidence>